<dbReference type="EMBL" id="JACIJH010000006">
    <property type="protein sequence ID" value="MBB5706888.1"/>
    <property type="molecule type" value="Genomic_DNA"/>
</dbReference>
<dbReference type="RefSeq" id="WP_184098207.1">
    <property type="nucleotide sequence ID" value="NZ_JACIJH010000006.1"/>
</dbReference>
<dbReference type="Proteomes" id="UP000537161">
    <property type="component" value="Unassembled WGS sequence"/>
</dbReference>
<proteinExistence type="predicted"/>
<name>A0A7W9EQR5_9SPHN</name>
<reference evidence="1 2" key="1">
    <citation type="submission" date="2020-08" db="EMBL/GenBank/DDBJ databases">
        <title>Genomic Encyclopedia of Type Strains, Phase IV (KMG-IV): sequencing the most valuable type-strain genomes for metagenomic binning, comparative biology and taxonomic classification.</title>
        <authorList>
            <person name="Goeker M."/>
        </authorList>
    </citation>
    <scope>NUCLEOTIDE SEQUENCE [LARGE SCALE GENOMIC DNA]</scope>
    <source>
        <strain evidence="1 2">DSM 27163</strain>
    </source>
</reference>
<keyword evidence="2" id="KW-1185">Reference proteome</keyword>
<evidence type="ECO:0000313" key="1">
    <source>
        <dbReference type="EMBL" id="MBB5706888.1"/>
    </source>
</evidence>
<accession>A0A7W9EQR5</accession>
<evidence type="ECO:0000313" key="2">
    <source>
        <dbReference type="Proteomes" id="UP000537161"/>
    </source>
</evidence>
<protein>
    <recommendedName>
        <fullName evidence="3">RAMA domain-containing protein</fullName>
    </recommendedName>
</protein>
<evidence type="ECO:0008006" key="3">
    <source>
        <dbReference type="Google" id="ProtNLM"/>
    </source>
</evidence>
<comment type="caution">
    <text evidence="1">The sequence shown here is derived from an EMBL/GenBank/DDBJ whole genome shotgun (WGS) entry which is preliminary data.</text>
</comment>
<gene>
    <name evidence="1" type="ORF">FHR21_002247</name>
</gene>
<sequence length="153" mass="17503">MTKLVPIEIDFDIHKLIEGERKGFDEPQYIALRRLLKLPDDEAIESVESSTIGEGRSWREGFVEVPHGTLARMEYDRGRQVYEGKFLNGRIVVGSNSFESLSEAAKALAVSKKGNSPSLNGWKYWSAKLPGEHKWRTLWDMRAEAQKRIKINL</sequence>
<dbReference type="AlphaFoldDB" id="A0A7W9EQR5"/>
<organism evidence="1 2">
    <name type="scientific">Sphingopyxis panaciterrulae</name>
    <dbReference type="NCBI Taxonomy" id="462372"/>
    <lineage>
        <taxon>Bacteria</taxon>
        <taxon>Pseudomonadati</taxon>
        <taxon>Pseudomonadota</taxon>
        <taxon>Alphaproteobacteria</taxon>
        <taxon>Sphingomonadales</taxon>
        <taxon>Sphingomonadaceae</taxon>
        <taxon>Sphingopyxis</taxon>
    </lineage>
</organism>